<sequence>MKKYKITKKMLGYLEIWKANNHLDATTREPTHFVNGQDLTELPFSVRSWKNDPINPIERNERMIAIIQWLDGKNVFEVEKPNAFVVRSKKTDFDDEYRYLELRKIFGMEIPNYSMIGSNYAEMFETRMDAELWTTNGYEVVELDGDSKEVTD</sequence>
<organism evidence="1 2">
    <name type="scientific">Weissella cibaria</name>
    <dbReference type="NCBI Taxonomy" id="137591"/>
    <lineage>
        <taxon>Bacteria</taxon>
        <taxon>Bacillati</taxon>
        <taxon>Bacillota</taxon>
        <taxon>Bacilli</taxon>
        <taxon>Lactobacillales</taxon>
        <taxon>Lactobacillaceae</taxon>
        <taxon>Weissella</taxon>
    </lineage>
</organism>
<evidence type="ECO:0000313" key="1">
    <source>
        <dbReference type="EMBL" id="AWF95119.1"/>
    </source>
</evidence>
<gene>
    <name evidence="1" type="ORF">B6254_0709</name>
</gene>
<dbReference type="EMBL" id="CP020928">
    <property type="protein sequence ID" value="AWF95119.1"/>
    <property type="molecule type" value="Genomic_DNA"/>
</dbReference>
<accession>A0A2S1KQ25</accession>
<dbReference type="RefSeq" id="WP_108730130.1">
    <property type="nucleotide sequence ID" value="NZ_CP020928.1"/>
</dbReference>
<dbReference type="AlphaFoldDB" id="A0A2S1KQ25"/>
<name>A0A2S1KQ25_9LACO</name>
<proteinExistence type="predicted"/>
<dbReference type="Proteomes" id="UP000244870">
    <property type="component" value="Chromosome"/>
</dbReference>
<evidence type="ECO:0000313" key="2">
    <source>
        <dbReference type="Proteomes" id="UP000244870"/>
    </source>
</evidence>
<protein>
    <submittedName>
        <fullName evidence="1">Uncharacterized protein</fullName>
    </submittedName>
</protein>
<reference evidence="1 2" key="1">
    <citation type="submission" date="2017-04" db="EMBL/GenBank/DDBJ databases">
        <title>Weissella cibaria strain m2 complete genome.</title>
        <authorList>
            <person name="Pan Q."/>
            <person name="Tan M."/>
            <person name="Yao F."/>
            <person name="Su S."/>
        </authorList>
    </citation>
    <scope>NUCLEOTIDE SEQUENCE [LARGE SCALE GENOMIC DNA]</scope>
    <source>
        <strain evidence="1 2">M2</strain>
    </source>
</reference>